<dbReference type="OrthoDB" id="27603at2759"/>
<dbReference type="PANTHER" id="PTHR12688:SF0">
    <property type="entry name" value="DYNEIN LIGHT INTERMEDIATE CHAIN"/>
    <property type="match status" value="1"/>
</dbReference>
<keyword evidence="3" id="KW-0963">Cytoplasm</keyword>
<dbReference type="GO" id="GO:0007018">
    <property type="term" value="P:microtubule-based movement"/>
    <property type="evidence" value="ECO:0007669"/>
    <property type="project" value="InterPro"/>
</dbReference>
<organism evidence="10 11">
    <name type="scientific">Zygosaccharomyces bailii (strain CLIB 213 / ATCC 58445 / CBS 680 / BCRC 21525 / NBRC 1098 / NCYC 1416 / NRRL Y-2227)</name>
    <dbReference type="NCBI Taxonomy" id="1333698"/>
    <lineage>
        <taxon>Eukaryota</taxon>
        <taxon>Fungi</taxon>
        <taxon>Dikarya</taxon>
        <taxon>Ascomycota</taxon>
        <taxon>Saccharomycotina</taxon>
        <taxon>Saccharomycetes</taxon>
        <taxon>Saccharomycetales</taxon>
        <taxon>Saccharomycetaceae</taxon>
        <taxon>Zygosaccharomyces</taxon>
    </lineage>
</organism>
<keyword evidence="9" id="KW-0206">Cytoskeleton</keyword>
<keyword evidence="2" id="KW-0813">Transport</keyword>
<name>A0A8J2T966_ZYGB2</name>
<evidence type="ECO:0000313" key="11">
    <source>
        <dbReference type="Proteomes" id="UP000019375"/>
    </source>
</evidence>
<dbReference type="PANTHER" id="PTHR12688">
    <property type="entry name" value="DYNEIN LIGHT INTERMEDIATE CHAIN"/>
    <property type="match status" value="1"/>
</dbReference>
<evidence type="ECO:0000256" key="4">
    <source>
        <dbReference type="ARBA" id="ARBA00022701"/>
    </source>
</evidence>
<keyword evidence="8" id="KW-0505">Motor protein</keyword>
<keyword evidence="7" id="KW-0243">Dynein</keyword>
<dbReference type="GO" id="GO:0005874">
    <property type="term" value="C:microtubule"/>
    <property type="evidence" value="ECO:0007669"/>
    <property type="project" value="UniProtKB-KW"/>
</dbReference>
<evidence type="ECO:0000256" key="3">
    <source>
        <dbReference type="ARBA" id="ARBA00022490"/>
    </source>
</evidence>
<gene>
    <name evidence="10" type="ORF">BN860_02542g</name>
</gene>
<evidence type="ECO:0000256" key="7">
    <source>
        <dbReference type="ARBA" id="ARBA00023017"/>
    </source>
</evidence>
<dbReference type="GO" id="GO:0000226">
    <property type="term" value="P:microtubule cytoskeleton organization"/>
    <property type="evidence" value="ECO:0007669"/>
    <property type="project" value="TreeGrafter"/>
</dbReference>
<dbReference type="Pfam" id="PF05783">
    <property type="entry name" value="DLIC"/>
    <property type="match status" value="1"/>
</dbReference>
<protein>
    <submittedName>
        <fullName evidence="10">ZYBA0S07-02542g1_1</fullName>
    </submittedName>
</protein>
<evidence type="ECO:0000256" key="6">
    <source>
        <dbReference type="ARBA" id="ARBA00022840"/>
    </source>
</evidence>
<evidence type="ECO:0000313" key="10">
    <source>
        <dbReference type="EMBL" id="CDF90503.1"/>
    </source>
</evidence>
<dbReference type="InterPro" id="IPR008467">
    <property type="entry name" value="Dynein1_light_intermed_chain"/>
</dbReference>
<dbReference type="GO" id="GO:0005868">
    <property type="term" value="C:cytoplasmic dynein complex"/>
    <property type="evidence" value="ECO:0007669"/>
    <property type="project" value="InterPro"/>
</dbReference>
<dbReference type="GO" id="GO:0005524">
    <property type="term" value="F:ATP binding"/>
    <property type="evidence" value="ECO:0007669"/>
    <property type="project" value="UniProtKB-KW"/>
</dbReference>
<sequence length="308" mass="35299">MPNTWLELLSQNAQRKESKHGCVVVIAAPTIETLRVFEKWFLPQNCSFNNKSIDLLGYTSCNLQDEDADNVTIELYSLKFPLSTNKVQYLEAFLDVQSAKIKWCFLLDWGLSDQRYWLRQLSESIDTLKNEQASLMAGSITVACLNSDQIYFKLRNTTEWHSNHVEFLQQSLRSFCLLKKCSLIYSDSSDSESSGLQVFAKLLFDNYRGIQTEFVSTCKLLIPYGSDTEGLIKTLDDTFDPSEVLDGDFITQRYEKMIPGPKMSDPQEFEEVGENSPFDLDHPYTVDVQKKLSELYKLSKKGFANTKV</sequence>
<dbReference type="Proteomes" id="UP000019375">
    <property type="component" value="Unassembled WGS sequence"/>
</dbReference>
<dbReference type="AlphaFoldDB" id="A0A8J2T966"/>
<keyword evidence="11" id="KW-1185">Reference proteome</keyword>
<dbReference type="InterPro" id="IPR022780">
    <property type="entry name" value="Dynein_light_int_chain"/>
</dbReference>
<dbReference type="EMBL" id="HG316460">
    <property type="protein sequence ID" value="CDF90503.1"/>
    <property type="molecule type" value="Genomic_DNA"/>
</dbReference>
<evidence type="ECO:0000256" key="8">
    <source>
        <dbReference type="ARBA" id="ARBA00023175"/>
    </source>
</evidence>
<comment type="subcellular location">
    <subcellularLocation>
        <location evidence="1">Cytoplasm</location>
        <location evidence="1">Cytoskeleton</location>
    </subcellularLocation>
</comment>
<evidence type="ECO:0000256" key="1">
    <source>
        <dbReference type="ARBA" id="ARBA00004245"/>
    </source>
</evidence>
<evidence type="ECO:0000256" key="9">
    <source>
        <dbReference type="ARBA" id="ARBA00023212"/>
    </source>
</evidence>
<keyword evidence="6" id="KW-0067">ATP-binding</keyword>
<keyword evidence="4" id="KW-0493">Microtubule</keyword>
<evidence type="ECO:0000256" key="2">
    <source>
        <dbReference type="ARBA" id="ARBA00022448"/>
    </source>
</evidence>
<proteinExistence type="predicted"/>
<reference evidence="11" key="1">
    <citation type="journal article" date="2013" name="Genome Announc.">
        <title>Genome sequence of the food spoilage yeast Zygosaccharomyces bailii CLIB 213(T).</title>
        <authorList>
            <person name="Galeote V."/>
            <person name="Bigey F."/>
            <person name="Devillers H."/>
            <person name="Neuveglise C."/>
            <person name="Dequin S."/>
        </authorList>
    </citation>
    <scope>NUCLEOTIDE SEQUENCE [LARGE SCALE GENOMIC DNA]</scope>
    <source>
        <strain evidence="11">CLIB 213 / ATCC 58445 / CBS 680 / CCRC 21525 / NBRC 1098 / NCYC 1416 / NRRL Y-2227</strain>
    </source>
</reference>
<accession>A0A8J2T966</accession>
<keyword evidence="5" id="KW-0547">Nucleotide-binding</keyword>
<evidence type="ECO:0000256" key="5">
    <source>
        <dbReference type="ARBA" id="ARBA00022741"/>
    </source>
</evidence>
<dbReference type="GO" id="GO:0045504">
    <property type="term" value="F:dynein heavy chain binding"/>
    <property type="evidence" value="ECO:0007669"/>
    <property type="project" value="TreeGrafter"/>
</dbReference>
<dbReference type="GO" id="GO:0035974">
    <property type="term" value="C:meiotic spindle pole body"/>
    <property type="evidence" value="ECO:0007669"/>
    <property type="project" value="TreeGrafter"/>
</dbReference>